<feature type="signal peptide" evidence="1">
    <location>
        <begin position="1"/>
        <end position="20"/>
    </location>
</feature>
<dbReference type="EMBL" id="CP044463">
    <property type="protein sequence ID" value="QIC67139.1"/>
    <property type="molecule type" value="Genomic_DNA"/>
</dbReference>
<dbReference type="Proteomes" id="UP000503505">
    <property type="component" value="Chromosome"/>
</dbReference>
<dbReference type="AlphaFoldDB" id="A0AAE6WWE6"/>
<organism evidence="2 3">
    <name type="scientific">Acinetobacter schindleri</name>
    <dbReference type="NCBI Taxonomy" id="108981"/>
    <lineage>
        <taxon>Bacteria</taxon>
        <taxon>Pseudomonadati</taxon>
        <taxon>Pseudomonadota</taxon>
        <taxon>Gammaproteobacteria</taxon>
        <taxon>Moraxellales</taxon>
        <taxon>Moraxellaceae</taxon>
        <taxon>Acinetobacter</taxon>
    </lineage>
</organism>
<protein>
    <submittedName>
        <fullName evidence="2">Uncharacterized protein</fullName>
    </submittedName>
</protein>
<evidence type="ECO:0000313" key="3">
    <source>
        <dbReference type="Proteomes" id="UP000503505"/>
    </source>
</evidence>
<evidence type="ECO:0000256" key="1">
    <source>
        <dbReference type="SAM" id="SignalP"/>
    </source>
</evidence>
<evidence type="ECO:0000313" key="2">
    <source>
        <dbReference type="EMBL" id="QIC67139.1"/>
    </source>
</evidence>
<reference evidence="2 3" key="1">
    <citation type="submission" date="2019-09" db="EMBL/GenBank/DDBJ databases">
        <title>Non-baumannii Acinetobacter spp. carrying blaNDM-1 isolated in China.</title>
        <authorList>
            <person name="Cui C."/>
            <person name="Chen C."/>
            <person name="Sun J."/>
            <person name="Liu Y."/>
        </authorList>
    </citation>
    <scope>NUCLEOTIDE SEQUENCE [LARGE SCALE GENOMIC DNA]</scope>
    <source>
        <strain evidence="2 3">HZE23-1</strain>
    </source>
</reference>
<name>A0AAE6WWE6_9GAMM</name>
<sequence>MKIKLAILALTLTVSSTVLAEGINWGKVKDGLYTYVLNPMLQTNNPELMRGKVIGQETNTKPQITVNMTAGQIIHALNYYEKQYDQKIAEYVQANRDDLHFSKKTKILCEAESAAIAAINVMQLDANRNRKDLPASLLATISEKHNYYDEQRKEMVYEQQRLNQSNVNCFDYFPYQ</sequence>
<keyword evidence="1" id="KW-0732">Signal</keyword>
<proteinExistence type="predicted"/>
<accession>A0AAE6WWE6</accession>
<feature type="chain" id="PRO_5042025793" evidence="1">
    <location>
        <begin position="21"/>
        <end position="176"/>
    </location>
</feature>
<dbReference type="RefSeq" id="WP_005222298.1">
    <property type="nucleotide sequence ID" value="NZ_CAURJC010000001.1"/>
</dbReference>
<gene>
    <name evidence="2" type="ORF">FSC10_07060</name>
</gene>